<keyword evidence="2 4" id="KW-0238">DNA-binding</keyword>
<sequence length="219" mass="24962">MGSVARKGSPRGRAPQSGKWNSEDAPKPVRKRGTVNRDVIMNVASVMFRERGYDRTSLDDIAKALHITKPSLYYHFSSKEEILLACIETGYALFKQWLEERDRPQASGKERLAIFISSYVELLKDNVLSVLVSDERVMSDPSKELYRRYKRLLHQELVGRLEAGHKDGSLKANDTRHLAFLIFGMINWMVNWPPSEISRPTEEIAAHFLNLVFNGIAAD</sequence>
<dbReference type="InterPro" id="IPR036271">
    <property type="entry name" value="Tet_transcr_reg_TetR-rel_C_sf"/>
</dbReference>
<dbReference type="KEGG" id="sch:Sphch_0168"/>
<dbReference type="InterPro" id="IPR050109">
    <property type="entry name" value="HTH-type_TetR-like_transc_reg"/>
</dbReference>
<dbReference type="PROSITE" id="PS50977">
    <property type="entry name" value="HTH_TETR_2"/>
    <property type="match status" value="1"/>
</dbReference>
<gene>
    <name evidence="7" type="ORF">Sphch_0168</name>
</gene>
<keyword evidence="1" id="KW-0805">Transcription regulation</keyword>
<dbReference type="SUPFAM" id="SSF46689">
    <property type="entry name" value="Homeodomain-like"/>
    <property type="match status" value="1"/>
</dbReference>
<dbReference type="STRING" id="690566.Sphch_0168"/>
<dbReference type="GO" id="GO:0003700">
    <property type="term" value="F:DNA-binding transcription factor activity"/>
    <property type="evidence" value="ECO:0007669"/>
    <property type="project" value="TreeGrafter"/>
</dbReference>
<evidence type="ECO:0000256" key="4">
    <source>
        <dbReference type="PROSITE-ProRule" id="PRU00335"/>
    </source>
</evidence>
<feature type="DNA-binding region" description="H-T-H motif" evidence="4">
    <location>
        <begin position="57"/>
        <end position="76"/>
    </location>
</feature>
<dbReference type="Proteomes" id="UP000007150">
    <property type="component" value="Chromosome 1"/>
</dbReference>
<feature type="region of interest" description="Disordered" evidence="5">
    <location>
        <begin position="1"/>
        <end position="32"/>
    </location>
</feature>
<feature type="domain" description="HTH tetR-type" evidence="6">
    <location>
        <begin position="34"/>
        <end position="94"/>
    </location>
</feature>
<keyword evidence="8" id="KW-1185">Reference proteome</keyword>
<dbReference type="SUPFAM" id="SSF48498">
    <property type="entry name" value="Tetracyclin repressor-like, C-terminal domain"/>
    <property type="match status" value="1"/>
</dbReference>
<evidence type="ECO:0000256" key="2">
    <source>
        <dbReference type="ARBA" id="ARBA00023125"/>
    </source>
</evidence>
<dbReference type="InterPro" id="IPR001647">
    <property type="entry name" value="HTH_TetR"/>
</dbReference>
<dbReference type="InterPro" id="IPR009057">
    <property type="entry name" value="Homeodomain-like_sf"/>
</dbReference>
<evidence type="ECO:0000256" key="5">
    <source>
        <dbReference type="SAM" id="MobiDB-lite"/>
    </source>
</evidence>
<dbReference type="AlphaFoldDB" id="F6EUH5"/>
<dbReference type="PROSITE" id="PS01081">
    <property type="entry name" value="HTH_TETR_1"/>
    <property type="match status" value="1"/>
</dbReference>
<dbReference type="Gene3D" id="1.10.10.60">
    <property type="entry name" value="Homeodomain-like"/>
    <property type="match status" value="1"/>
</dbReference>
<dbReference type="PANTHER" id="PTHR30055">
    <property type="entry name" value="HTH-TYPE TRANSCRIPTIONAL REGULATOR RUTR"/>
    <property type="match status" value="1"/>
</dbReference>
<dbReference type="InterPro" id="IPR041490">
    <property type="entry name" value="KstR2_TetR_C"/>
</dbReference>
<dbReference type="Pfam" id="PF00440">
    <property type="entry name" value="TetR_N"/>
    <property type="match status" value="1"/>
</dbReference>
<evidence type="ECO:0000259" key="6">
    <source>
        <dbReference type="PROSITE" id="PS50977"/>
    </source>
</evidence>
<accession>F6EUH5</accession>
<protein>
    <submittedName>
        <fullName evidence="7">Transcriptional regulator, TetR family</fullName>
    </submittedName>
</protein>
<organism evidence="7 8">
    <name type="scientific">Sphingobium chlorophenolicum L-1</name>
    <dbReference type="NCBI Taxonomy" id="690566"/>
    <lineage>
        <taxon>Bacteria</taxon>
        <taxon>Pseudomonadati</taxon>
        <taxon>Pseudomonadota</taxon>
        <taxon>Alphaproteobacteria</taxon>
        <taxon>Sphingomonadales</taxon>
        <taxon>Sphingomonadaceae</taxon>
        <taxon>Sphingobium</taxon>
    </lineage>
</organism>
<dbReference type="EMBL" id="CP002798">
    <property type="protein sequence ID" value="AEG47869.1"/>
    <property type="molecule type" value="Genomic_DNA"/>
</dbReference>
<dbReference type="Gene3D" id="1.10.357.10">
    <property type="entry name" value="Tetracycline Repressor, domain 2"/>
    <property type="match status" value="1"/>
</dbReference>
<evidence type="ECO:0000313" key="8">
    <source>
        <dbReference type="Proteomes" id="UP000007150"/>
    </source>
</evidence>
<evidence type="ECO:0000256" key="1">
    <source>
        <dbReference type="ARBA" id="ARBA00023015"/>
    </source>
</evidence>
<proteinExistence type="predicted"/>
<dbReference type="HOGENOM" id="CLU_069356_12_4_5"/>
<reference evidence="7 8" key="1">
    <citation type="submission" date="2011-05" db="EMBL/GenBank/DDBJ databases">
        <title>Complete sequence of chromosome 1 of Sphingobium chlorophenolicum L-1.</title>
        <authorList>
            <consortium name="US DOE Joint Genome Institute"/>
            <person name="Lucas S."/>
            <person name="Han J."/>
            <person name="Lapidus A."/>
            <person name="Cheng J.-F."/>
            <person name="Goodwin L."/>
            <person name="Pitluck S."/>
            <person name="Peters L."/>
            <person name="Daligault H."/>
            <person name="Han C."/>
            <person name="Tapia R."/>
            <person name="Land M."/>
            <person name="Hauser L."/>
            <person name="Kyrpides N."/>
            <person name="Ivanova N."/>
            <person name="Pagani I."/>
            <person name="Turner P."/>
            <person name="Copley S."/>
            <person name="Woyke T."/>
        </authorList>
    </citation>
    <scope>NUCLEOTIDE SEQUENCE [LARGE SCALE GENOMIC DNA]</scope>
    <source>
        <strain evidence="7 8">L-1</strain>
    </source>
</reference>
<dbReference type="Pfam" id="PF17932">
    <property type="entry name" value="TetR_C_24"/>
    <property type="match status" value="1"/>
</dbReference>
<evidence type="ECO:0000256" key="3">
    <source>
        <dbReference type="ARBA" id="ARBA00023163"/>
    </source>
</evidence>
<evidence type="ECO:0000313" key="7">
    <source>
        <dbReference type="EMBL" id="AEG47869.1"/>
    </source>
</evidence>
<dbReference type="PRINTS" id="PR00455">
    <property type="entry name" value="HTHTETR"/>
</dbReference>
<dbReference type="GO" id="GO:0000976">
    <property type="term" value="F:transcription cis-regulatory region binding"/>
    <property type="evidence" value="ECO:0007669"/>
    <property type="project" value="TreeGrafter"/>
</dbReference>
<dbReference type="InterPro" id="IPR023772">
    <property type="entry name" value="DNA-bd_HTH_TetR-type_CS"/>
</dbReference>
<name>F6EUH5_SPHCR</name>
<dbReference type="PANTHER" id="PTHR30055:SF234">
    <property type="entry name" value="HTH-TYPE TRANSCRIPTIONAL REGULATOR BETI"/>
    <property type="match status" value="1"/>
</dbReference>
<keyword evidence="3" id="KW-0804">Transcription</keyword>